<protein>
    <recommendedName>
        <fullName evidence="3">histidine kinase</fullName>
        <ecNumber evidence="3">2.7.13.3</ecNumber>
    </recommendedName>
</protein>
<dbReference type="FunFam" id="1.10.10.10:FF:000018">
    <property type="entry name" value="DNA-binding response regulator ResD"/>
    <property type="match status" value="1"/>
</dbReference>
<dbReference type="PROSITE" id="PS50110">
    <property type="entry name" value="RESPONSE_REGULATORY"/>
    <property type="match status" value="1"/>
</dbReference>
<keyword evidence="10" id="KW-0805">Transcription regulation</keyword>
<dbReference type="CDD" id="cd00075">
    <property type="entry name" value="HATPase"/>
    <property type="match status" value="1"/>
</dbReference>
<feature type="domain" description="Response regulatory" evidence="16">
    <location>
        <begin position="4"/>
        <end position="117"/>
    </location>
</feature>
<evidence type="ECO:0000256" key="7">
    <source>
        <dbReference type="ARBA" id="ARBA00022777"/>
    </source>
</evidence>
<dbReference type="Gene3D" id="6.10.250.690">
    <property type="match status" value="1"/>
</dbReference>
<dbReference type="InterPro" id="IPR005467">
    <property type="entry name" value="His_kinase_dom"/>
</dbReference>
<feature type="domain" description="Histidine kinase" evidence="15">
    <location>
        <begin position="228"/>
        <end position="325"/>
    </location>
</feature>
<dbReference type="Gene3D" id="3.40.50.2300">
    <property type="match status" value="1"/>
</dbReference>
<dbReference type="FunFam" id="3.40.50.2300:FF:000001">
    <property type="entry name" value="DNA-binding response regulator PhoB"/>
    <property type="match status" value="1"/>
</dbReference>
<dbReference type="CDD" id="cd17574">
    <property type="entry name" value="REC_OmpR"/>
    <property type="match status" value="1"/>
</dbReference>
<sequence>MTATILVVDDDPEIRDVIHVYLRNEGYQVREASDGLEALERLNTEPVNVVILDVMMPKMDGIRACMKIRETSSVPIIMLSAKEEDIDKINGLATGADDYVAKPFNPLELMARVKAQLRRQKYAKSQAMNEEIIRVGDLVIDRIQHEVTVRERTVILTPIEFSILELLAKHRGRVYHAEQIYELVWNEPPGYSDNTVMVHIRNLREKLELNPRSPQYIKTVWGVGYKIDALKFSIKPGQIHVSFQSGNGHMTVAIENEGNPITAEQEKHLFERFYKADDSRTAHAIQSGSGLGLSIAKNIFELHGGTIRLRHEDGHFTFTVRLPNR</sequence>
<name>A0AAP9DR26_PANTH</name>
<dbReference type="SMART" id="SM00862">
    <property type="entry name" value="Trans_reg_C"/>
    <property type="match status" value="1"/>
</dbReference>
<comment type="catalytic activity">
    <reaction evidence="1">
        <text>ATP + protein L-histidine = ADP + protein N-phospho-L-histidine.</text>
        <dbReference type="EC" id="2.7.13.3"/>
    </reaction>
</comment>
<feature type="modified residue" description="4-aspartylphosphate" evidence="13">
    <location>
        <position position="53"/>
    </location>
</feature>
<evidence type="ECO:0000256" key="4">
    <source>
        <dbReference type="ARBA" id="ARBA00022553"/>
    </source>
</evidence>
<keyword evidence="6" id="KW-0547">Nucleotide-binding</keyword>
<dbReference type="GO" id="GO:0005524">
    <property type="term" value="F:ATP binding"/>
    <property type="evidence" value="ECO:0007669"/>
    <property type="project" value="UniProtKB-KW"/>
</dbReference>
<dbReference type="InterPro" id="IPR001867">
    <property type="entry name" value="OmpR/PhoB-type_DNA-bd"/>
</dbReference>
<evidence type="ECO:0000256" key="2">
    <source>
        <dbReference type="ARBA" id="ARBA00004496"/>
    </source>
</evidence>
<organism evidence="18 19">
    <name type="scientific">Paenibacillus thiaminolyticus</name>
    <name type="common">Bacillus thiaminolyticus</name>
    <dbReference type="NCBI Taxonomy" id="49283"/>
    <lineage>
        <taxon>Bacteria</taxon>
        <taxon>Bacillati</taxon>
        <taxon>Bacillota</taxon>
        <taxon>Bacilli</taxon>
        <taxon>Bacillales</taxon>
        <taxon>Paenibacillaceae</taxon>
        <taxon>Paenibacillus</taxon>
    </lineage>
</organism>
<dbReference type="PROSITE" id="PS50109">
    <property type="entry name" value="HIS_KIN"/>
    <property type="match status" value="1"/>
</dbReference>
<dbReference type="GO" id="GO:0000156">
    <property type="term" value="F:phosphorelay response regulator activity"/>
    <property type="evidence" value="ECO:0007669"/>
    <property type="project" value="TreeGrafter"/>
</dbReference>
<reference evidence="18 19" key="1">
    <citation type="submission" date="2019-07" db="EMBL/GenBank/DDBJ databases">
        <title>Paenibacillus thiaminolyticus NRRL B-4156.</title>
        <authorList>
            <person name="Hehnly C."/>
            <person name="Zhang L."/>
        </authorList>
    </citation>
    <scope>NUCLEOTIDE SEQUENCE [LARGE SCALE GENOMIC DNA]</scope>
    <source>
        <strain evidence="18 19">NRRL B-4156</strain>
    </source>
</reference>
<evidence type="ECO:0000256" key="14">
    <source>
        <dbReference type="PROSITE-ProRule" id="PRU01091"/>
    </source>
</evidence>
<dbReference type="SMART" id="SM00387">
    <property type="entry name" value="HATPase_c"/>
    <property type="match status" value="1"/>
</dbReference>
<evidence type="ECO:0000256" key="12">
    <source>
        <dbReference type="ARBA" id="ARBA00023163"/>
    </source>
</evidence>
<feature type="DNA-binding region" description="OmpR/PhoB-type" evidence="14">
    <location>
        <begin position="130"/>
        <end position="229"/>
    </location>
</feature>
<keyword evidence="5" id="KW-0808">Transferase</keyword>
<dbReference type="GO" id="GO:0005829">
    <property type="term" value="C:cytosol"/>
    <property type="evidence" value="ECO:0007669"/>
    <property type="project" value="TreeGrafter"/>
</dbReference>
<dbReference type="Gene3D" id="3.30.565.10">
    <property type="entry name" value="Histidine kinase-like ATPase, C-terminal domain"/>
    <property type="match status" value="1"/>
</dbReference>
<evidence type="ECO:0000256" key="13">
    <source>
        <dbReference type="PROSITE-ProRule" id="PRU00169"/>
    </source>
</evidence>
<dbReference type="InterPro" id="IPR004358">
    <property type="entry name" value="Sig_transdc_His_kin-like_C"/>
</dbReference>
<evidence type="ECO:0000259" key="17">
    <source>
        <dbReference type="PROSITE" id="PS51755"/>
    </source>
</evidence>
<dbReference type="SUPFAM" id="SSF52172">
    <property type="entry name" value="CheY-like"/>
    <property type="match status" value="1"/>
</dbReference>
<dbReference type="Proteomes" id="UP000315377">
    <property type="component" value="Chromosome"/>
</dbReference>
<dbReference type="CDD" id="cd00383">
    <property type="entry name" value="trans_reg_C"/>
    <property type="match status" value="1"/>
</dbReference>
<dbReference type="EC" id="2.7.13.3" evidence="3"/>
<dbReference type="InterPro" id="IPR036388">
    <property type="entry name" value="WH-like_DNA-bd_sf"/>
</dbReference>
<accession>A0AAP9DR26</accession>
<dbReference type="PANTHER" id="PTHR48111:SF2">
    <property type="entry name" value="RESPONSE REGULATOR SAER"/>
    <property type="match status" value="1"/>
</dbReference>
<keyword evidence="12" id="KW-0804">Transcription</keyword>
<dbReference type="GO" id="GO:0000976">
    <property type="term" value="F:transcription cis-regulatory region binding"/>
    <property type="evidence" value="ECO:0007669"/>
    <property type="project" value="TreeGrafter"/>
</dbReference>
<dbReference type="GO" id="GO:0006355">
    <property type="term" value="P:regulation of DNA-templated transcription"/>
    <property type="evidence" value="ECO:0007669"/>
    <property type="project" value="InterPro"/>
</dbReference>
<evidence type="ECO:0000259" key="15">
    <source>
        <dbReference type="PROSITE" id="PS50109"/>
    </source>
</evidence>
<keyword evidence="7" id="KW-0418">Kinase</keyword>
<dbReference type="Pfam" id="PF00486">
    <property type="entry name" value="Trans_reg_C"/>
    <property type="match status" value="1"/>
</dbReference>
<keyword evidence="4 13" id="KW-0597">Phosphoprotein</keyword>
<evidence type="ECO:0000259" key="16">
    <source>
        <dbReference type="PROSITE" id="PS50110"/>
    </source>
</evidence>
<keyword evidence="8" id="KW-0067">ATP-binding</keyword>
<dbReference type="PANTHER" id="PTHR48111">
    <property type="entry name" value="REGULATOR OF RPOS"/>
    <property type="match status" value="1"/>
</dbReference>
<evidence type="ECO:0000256" key="11">
    <source>
        <dbReference type="ARBA" id="ARBA00023125"/>
    </source>
</evidence>
<dbReference type="Pfam" id="PF00072">
    <property type="entry name" value="Response_reg"/>
    <property type="match status" value="1"/>
</dbReference>
<dbReference type="PRINTS" id="PR00344">
    <property type="entry name" value="BCTRLSENSOR"/>
</dbReference>
<feature type="domain" description="OmpR/PhoB-type" evidence="17">
    <location>
        <begin position="130"/>
        <end position="229"/>
    </location>
</feature>
<dbReference type="InterPro" id="IPR011006">
    <property type="entry name" value="CheY-like_superfamily"/>
</dbReference>
<gene>
    <name evidence="18" type="ORF">FLT43_02965</name>
</gene>
<dbReference type="InterPro" id="IPR001789">
    <property type="entry name" value="Sig_transdc_resp-reg_receiver"/>
</dbReference>
<dbReference type="EMBL" id="CP041405">
    <property type="protein sequence ID" value="QDM42581.1"/>
    <property type="molecule type" value="Genomic_DNA"/>
</dbReference>
<dbReference type="AlphaFoldDB" id="A0AAP9DR26"/>
<evidence type="ECO:0000256" key="8">
    <source>
        <dbReference type="ARBA" id="ARBA00022840"/>
    </source>
</evidence>
<evidence type="ECO:0000256" key="5">
    <source>
        <dbReference type="ARBA" id="ARBA00022679"/>
    </source>
</evidence>
<evidence type="ECO:0000313" key="18">
    <source>
        <dbReference type="EMBL" id="QDM42581.1"/>
    </source>
</evidence>
<dbReference type="PROSITE" id="PS51755">
    <property type="entry name" value="OMPR_PHOB"/>
    <property type="match status" value="1"/>
</dbReference>
<evidence type="ECO:0000256" key="10">
    <source>
        <dbReference type="ARBA" id="ARBA00023015"/>
    </source>
</evidence>
<evidence type="ECO:0000256" key="1">
    <source>
        <dbReference type="ARBA" id="ARBA00000085"/>
    </source>
</evidence>
<keyword evidence="9" id="KW-0902">Two-component regulatory system</keyword>
<evidence type="ECO:0000256" key="6">
    <source>
        <dbReference type="ARBA" id="ARBA00022741"/>
    </source>
</evidence>
<comment type="subcellular location">
    <subcellularLocation>
        <location evidence="2">Cytoplasm</location>
    </subcellularLocation>
</comment>
<evidence type="ECO:0000256" key="9">
    <source>
        <dbReference type="ARBA" id="ARBA00023012"/>
    </source>
</evidence>
<keyword evidence="11 14" id="KW-0238">DNA-binding</keyword>
<dbReference type="InterPro" id="IPR039420">
    <property type="entry name" value="WalR-like"/>
</dbReference>
<proteinExistence type="predicted"/>
<dbReference type="GO" id="GO:0032993">
    <property type="term" value="C:protein-DNA complex"/>
    <property type="evidence" value="ECO:0007669"/>
    <property type="project" value="TreeGrafter"/>
</dbReference>
<evidence type="ECO:0000313" key="19">
    <source>
        <dbReference type="Proteomes" id="UP000315377"/>
    </source>
</evidence>
<dbReference type="InterPro" id="IPR036890">
    <property type="entry name" value="HATPase_C_sf"/>
</dbReference>
<dbReference type="GO" id="GO:0004673">
    <property type="term" value="F:protein histidine kinase activity"/>
    <property type="evidence" value="ECO:0007669"/>
    <property type="project" value="UniProtKB-EC"/>
</dbReference>
<dbReference type="SMART" id="SM00448">
    <property type="entry name" value="REC"/>
    <property type="match status" value="1"/>
</dbReference>
<dbReference type="Pfam" id="PF02518">
    <property type="entry name" value="HATPase_c"/>
    <property type="match status" value="1"/>
</dbReference>
<dbReference type="Gene3D" id="1.10.10.10">
    <property type="entry name" value="Winged helix-like DNA-binding domain superfamily/Winged helix DNA-binding domain"/>
    <property type="match status" value="1"/>
</dbReference>
<dbReference type="InterPro" id="IPR003594">
    <property type="entry name" value="HATPase_dom"/>
</dbReference>
<dbReference type="SUPFAM" id="SSF55874">
    <property type="entry name" value="ATPase domain of HSP90 chaperone/DNA topoisomerase II/histidine kinase"/>
    <property type="match status" value="1"/>
</dbReference>
<evidence type="ECO:0000256" key="3">
    <source>
        <dbReference type="ARBA" id="ARBA00012438"/>
    </source>
</evidence>